<evidence type="ECO:0000313" key="2">
    <source>
        <dbReference type="Proteomes" id="UP000077684"/>
    </source>
</evidence>
<evidence type="ECO:0000313" key="1">
    <source>
        <dbReference type="EMBL" id="KAE8244973.1"/>
    </source>
</evidence>
<name>A0A8X7MPV3_9BASI</name>
<reference evidence="1" key="2">
    <citation type="journal article" date="2019" name="IMA Fungus">
        <title>Genome sequencing and comparison of five Tilletia species to identify candidate genes for the detection of regulated species infecting wheat.</title>
        <authorList>
            <person name="Nguyen H.D.T."/>
            <person name="Sultana T."/>
            <person name="Kesanakurti P."/>
            <person name="Hambleton S."/>
        </authorList>
    </citation>
    <scope>NUCLEOTIDE SEQUENCE</scope>
    <source>
        <strain evidence="1">DAOMC 236426</strain>
    </source>
</reference>
<comment type="caution">
    <text evidence="1">The sequence shown here is derived from an EMBL/GenBank/DDBJ whole genome shotgun (WGS) entry which is preliminary data.</text>
</comment>
<dbReference type="EMBL" id="LWDE02000776">
    <property type="protein sequence ID" value="KAE8244973.1"/>
    <property type="molecule type" value="Genomic_DNA"/>
</dbReference>
<accession>A0A8X7MPV3</accession>
<dbReference type="AlphaFoldDB" id="A0A8X7MPV3"/>
<protein>
    <submittedName>
        <fullName evidence="1">Uncharacterized protein</fullName>
    </submittedName>
</protein>
<dbReference type="Proteomes" id="UP000077684">
    <property type="component" value="Unassembled WGS sequence"/>
</dbReference>
<gene>
    <name evidence="1" type="ORF">A4X06_0g5878</name>
</gene>
<organism evidence="1 2">
    <name type="scientific">Tilletia controversa</name>
    <name type="common">dwarf bunt fungus</name>
    <dbReference type="NCBI Taxonomy" id="13291"/>
    <lineage>
        <taxon>Eukaryota</taxon>
        <taxon>Fungi</taxon>
        <taxon>Dikarya</taxon>
        <taxon>Basidiomycota</taxon>
        <taxon>Ustilaginomycotina</taxon>
        <taxon>Exobasidiomycetes</taxon>
        <taxon>Tilletiales</taxon>
        <taxon>Tilletiaceae</taxon>
        <taxon>Tilletia</taxon>
    </lineage>
</organism>
<reference evidence="1" key="1">
    <citation type="submission" date="2016-04" db="EMBL/GenBank/DDBJ databases">
        <authorList>
            <person name="Nguyen H.D."/>
            <person name="Samba Siva P."/>
            <person name="Cullis J."/>
            <person name="Levesque C.A."/>
            <person name="Hambleton S."/>
        </authorList>
    </citation>
    <scope>NUCLEOTIDE SEQUENCE</scope>
    <source>
        <strain evidence="1">DAOMC 236426</strain>
    </source>
</reference>
<keyword evidence="2" id="KW-1185">Reference proteome</keyword>
<proteinExistence type="predicted"/>
<sequence>MEHAASDSDLKGFFGNLPQFEIELGATFSTRKVAPSTAAAHKRTEKVLRSFLEKSLAAKNSKLTAANILKRGADFSMIDRVFRKLPAEVFVCGSRRSKNDSIKEKDLKVFAIANGNDVDLQVHVTFRFLKGMRDDESKYRTAVLYSDRNLEPALDPTLLLLTILLDDNAFEHFSSWGDIEGFKSQEIQDHAGG</sequence>